<dbReference type="PANTHER" id="PTHR30266">
    <property type="entry name" value="MECHANOSENSITIVE CHANNEL MSCL"/>
    <property type="match status" value="1"/>
</dbReference>
<dbReference type="GO" id="GO:0008381">
    <property type="term" value="F:mechanosensitive monoatomic ion channel activity"/>
    <property type="evidence" value="ECO:0007669"/>
    <property type="project" value="TreeGrafter"/>
</dbReference>
<dbReference type="EMBL" id="LQZG01000004">
    <property type="protein sequence ID" value="OAB86274.1"/>
    <property type="molecule type" value="Genomic_DNA"/>
</dbReference>
<feature type="transmembrane region" description="Helical" evidence="5">
    <location>
        <begin position="61"/>
        <end position="82"/>
    </location>
</feature>
<dbReference type="InterPro" id="IPR036019">
    <property type="entry name" value="MscL_channel"/>
</dbReference>
<dbReference type="Gene3D" id="1.10.1200.120">
    <property type="entry name" value="Large-conductance mechanosensitive channel, MscL, domain 1"/>
    <property type="match status" value="1"/>
</dbReference>
<dbReference type="Pfam" id="PF01741">
    <property type="entry name" value="MscL"/>
    <property type="match status" value="1"/>
</dbReference>
<evidence type="ECO:0000313" key="6">
    <source>
        <dbReference type="EMBL" id="OAB86274.1"/>
    </source>
</evidence>
<keyword evidence="3 5" id="KW-1133">Transmembrane helix</keyword>
<evidence type="ECO:0000256" key="3">
    <source>
        <dbReference type="ARBA" id="ARBA00022989"/>
    </source>
</evidence>
<evidence type="ECO:0000256" key="5">
    <source>
        <dbReference type="SAM" id="Phobius"/>
    </source>
</evidence>
<accession>A0A176Q9B7</accession>
<feature type="transmembrane region" description="Helical" evidence="5">
    <location>
        <begin position="12"/>
        <end position="41"/>
    </location>
</feature>
<organism evidence="6 7">
    <name type="scientific">Janibacter melonis</name>
    <dbReference type="NCBI Taxonomy" id="262209"/>
    <lineage>
        <taxon>Bacteria</taxon>
        <taxon>Bacillati</taxon>
        <taxon>Actinomycetota</taxon>
        <taxon>Actinomycetes</taxon>
        <taxon>Micrococcales</taxon>
        <taxon>Intrasporangiaceae</taxon>
        <taxon>Janibacter</taxon>
    </lineage>
</organism>
<dbReference type="PANTHER" id="PTHR30266:SF2">
    <property type="entry name" value="LARGE-CONDUCTANCE MECHANOSENSITIVE CHANNEL"/>
    <property type="match status" value="1"/>
</dbReference>
<sequence>MKGFKDFLMRGNLVEIATGLIIATAFASVVSAFTALLLAIISKIFGGPPTVGDITIADIPVGPFINAVIAFVMMAAIVYFAVIKPYQHMRERFVAQEEETTAEDIELLREIRDELRAGRGKI</sequence>
<keyword evidence="7" id="KW-1185">Reference proteome</keyword>
<gene>
    <name evidence="6" type="ORF">AWH69_13030</name>
</gene>
<dbReference type="InterPro" id="IPR037673">
    <property type="entry name" value="MSC/AndL"/>
</dbReference>
<keyword evidence="4 5" id="KW-0472">Membrane</keyword>
<reference evidence="6 7" key="1">
    <citation type="submission" date="2016-01" db="EMBL/GenBank/DDBJ databases">
        <title>Janibacter melonis strain CD11_4 genome sequencing and assembly.</title>
        <authorList>
            <person name="Nair G.R."/>
            <person name="Kaur G."/>
            <person name="Chander A.M."/>
            <person name="Mayilraj S."/>
        </authorList>
    </citation>
    <scope>NUCLEOTIDE SEQUENCE [LARGE SCALE GENOMIC DNA]</scope>
    <source>
        <strain evidence="6 7">CD11-4</strain>
    </source>
</reference>
<dbReference type="Proteomes" id="UP000076976">
    <property type="component" value="Unassembled WGS sequence"/>
</dbReference>
<comment type="subcellular location">
    <subcellularLocation>
        <location evidence="1">Membrane</location>
        <topology evidence="1">Multi-pass membrane protein</topology>
    </subcellularLocation>
</comment>
<keyword evidence="2 5" id="KW-0812">Transmembrane</keyword>
<dbReference type="RefSeq" id="WP_068276725.1">
    <property type="nucleotide sequence ID" value="NZ_LQZG01000004.1"/>
</dbReference>
<dbReference type="GO" id="GO:0016020">
    <property type="term" value="C:membrane"/>
    <property type="evidence" value="ECO:0007669"/>
    <property type="project" value="UniProtKB-SubCell"/>
</dbReference>
<protein>
    <submittedName>
        <fullName evidence="6">Mechanosensitive ion channel protein MscL</fullName>
    </submittedName>
</protein>
<dbReference type="SUPFAM" id="SSF81330">
    <property type="entry name" value="Gated mechanosensitive channel"/>
    <property type="match status" value="1"/>
</dbReference>
<evidence type="ECO:0000313" key="7">
    <source>
        <dbReference type="Proteomes" id="UP000076976"/>
    </source>
</evidence>
<dbReference type="STRING" id="262209.AWH69_13030"/>
<name>A0A176Q9B7_9MICO</name>
<dbReference type="AlphaFoldDB" id="A0A176Q9B7"/>
<evidence type="ECO:0000256" key="1">
    <source>
        <dbReference type="ARBA" id="ARBA00004141"/>
    </source>
</evidence>
<comment type="caution">
    <text evidence="6">The sequence shown here is derived from an EMBL/GenBank/DDBJ whole genome shotgun (WGS) entry which is preliminary data.</text>
</comment>
<proteinExistence type="predicted"/>
<evidence type="ECO:0000256" key="2">
    <source>
        <dbReference type="ARBA" id="ARBA00022692"/>
    </source>
</evidence>
<evidence type="ECO:0000256" key="4">
    <source>
        <dbReference type="ARBA" id="ARBA00023136"/>
    </source>
</evidence>